<feature type="transmembrane region" description="Helical" evidence="6">
    <location>
        <begin position="59"/>
        <end position="85"/>
    </location>
</feature>
<reference evidence="8 9" key="1">
    <citation type="journal article" date="2018" name="IMA Fungus">
        <title>IMA Genome-F 9: Draft genome sequence of Annulohypoxylon stygium, Aspergillus mulundensis, Berkeleyomyces basicola (syn. Thielaviopsis basicola), Ceratocystis smalleyi, two Cercospora beticola strains, Coleophoma cylindrospora, Fusarium fracticaudum, Phialophora cf. hyalina, and Morchella septimelata.</title>
        <authorList>
            <person name="Wingfield B.D."/>
            <person name="Bills G.F."/>
            <person name="Dong Y."/>
            <person name="Huang W."/>
            <person name="Nel W.J."/>
            <person name="Swalarsk-Parry B.S."/>
            <person name="Vaghefi N."/>
            <person name="Wilken P.M."/>
            <person name="An Z."/>
            <person name="de Beer Z.W."/>
            <person name="De Vos L."/>
            <person name="Chen L."/>
            <person name="Duong T.A."/>
            <person name="Gao Y."/>
            <person name="Hammerbacher A."/>
            <person name="Kikkert J.R."/>
            <person name="Li Y."/>
            <person name="Li H."/>
            <person name="Li K."/>
            <person name="Li Q."/>
            <person name="Liu X."/>
            <person name="Ma X."/>
            <person name="Naidoo K."/>
            <person name="Pethybridge S.J."/>
            <person name="Sun J."/>
            <person name="Steenkamp E.T."/>
            <person name="van der Nest M.A."/>
            <person name="van Wyk S."/>
            <person name="Wingfield M.J."/>
            <person name="Xiong C."/>
            <person name="Yue Q."/>
            <person name="Zhang X."/>
        </authorList>
    </citation>
    <scope>NUCLEOTIDE SEQUENCE [LARGE SCALE GENOMIC DNA]</scope>
    <source>
        <strain evidence="8 9">DSM 5745</strain>
    </source>
</reference>
<sequence length="266" mass="29042">MVGAATICFTKLTLLLLYLRLFSQNTAVNWGIHIGILFCALYYPLTLFLWAFINPAAYAFLVRFGVVVGAVTDVYLLNLPLFAVARLHLGRAKKWRVAAVFLTGLFAGMLRAVAMSILACTYNFQGNPAGGATQISLPIYIVGWVFAFYNSTPITTHSMATIPTNGPDSTVELDIGITCSCLPVMPALFRDPQASRPPPTRVRSVWRPLRPSWLGPRLFVIGGLTPYRYSRKPASLEDVSNIELVRGVATPAADVELSRATLVSAC</sequence>
<keyword evidence="3 6" id="KW-1133">Transmembrane helix</keyword>
<dbReference type="OrthoDB" id="444631at2759"/>
<dbReference type="RefSeq" id="XP_026601942.1">
    <property type="nucleotide sequence ID" value="XM_026749910.1"/>
</dbReference>
<comment type="similarity">
    <text evidence="5">Belongs to the SAT4 family.</text>
</comment>
<dbReference type="GO" id="GO:0016020">
    <property type="term" value="C:membrane"/>
    <property type="evidence" value="ECO:0007669"/>
    <property type="project" value="UniProtKB-SubCell"/>
</dbReference>
<dbReference type="PANTHER" id="PTHR33048">
    <property type="entry name" value="PTH11-LIKE INTEGRAL MEMBRANE PROTEIN (AFU_ORTHOLOGUE AFUA_5G11245)"/>
    <property type="match status" value="1"/>
</dbReference>
<feature type="domain" description="Rhodopsin" evidence="7">
    <location>
        <begin position="5"/>
        <end position="190"/>
    </location>
</feature>
<name>A0A3D8RFA7_9EURO</name>
<evidence type="ECO:0000256" key="1">
    <source>
        <dbReference type="ARBA" id="ARBA00004141"/>
    </source>
</evidence>
<comment type="caution">
    <text evidence="8">The sequence shown here is derived from an EMBL/GenBank/DDBJ whole genome shotgun (WGS) entry which is preliminary data.</text>
</comment>
<dbReference type="Proteomes" id="UP000256690">
    <property type="component" value="Unassembled WGS sequence"/>
</dbReference>
<accession>A0A3D8RFA7</accession>
<dbReference type="PANTHER" id="PTHR33048:SF158">
    <property type="entry name" value="MEMBRANE PROTEIN PTH11-LIKE, PUTATIVE-RELATED"/>
    <property type="match status" value="1"/>
</dbReference>
<evidence type="ECO:0000313" key="9">
    <source>
        <dbReference type="Proteomes" id="UP000256690"/>
    </source>
</evidence>
<keyword evidence="9" id="KW-1185">Reference proteome</keyword>
<evidence type="ECO:0000256" key="2">
    <source>
        <dbReference type="ARBA" id="ARBA00022692"/>
    </source>
</evidence>
<dbReference type="GeneID" id="38118264"/>
<evidence type="ECO:0000313" key="8">
    <source>
        <dbReference type="EMBL" id="RDW72722.1"/>
    </source>
</evidence>
<evidence type="ECO:0000259" key="7">
    <source>
        <dbReference type="Pfam" id="PF20684"/>
    </source>
</evidence>
<gene>
    <name evidence="8" type="ORF">DSM5745_07894</name>
</gene>
<proteinExistence type="inferred from homology"/>
<evidence type="ECO:0000256" key="4">
    <source>
        <dbReference type="ARBA" id="ARBA00023136"/>
    </source>
</evidence>
<feature type="transmembrane region" description="Helical" evidence="6">
    <location>
        <begin position="30"/>
        <end position="53"/>
    </location>
</feature>
<keyword evidence="4 6" id="KW-0472">Membrane</keyword>
<evidence type="ECO:0000256" key="3">
    <source>
        <dbReference type="ARBA" id="ARBA00022989"/>
    </source>
</evidence>
<feature type="transmembrane region" description="Helical" evidence="6">
    <location>
        <begin position="131"/>
        <end position="149"/>
    </location>
</feature>
<keyword evidence="2 6" id="KW-0812">Transmembrane</keyword>
<comment type="subcellular location">
    <subcellularLocation>
        <location evidence="1">Membrane</location>
        <topology evidence="1">Multi-pass membrane protein</topology>
    </subcellularLocation>
</comment>
<protein>
    <recommendedName>
        <fullName evidence="7">Rhodopsin domain-containing protein</fullName>
    </recommendedName>
</protein>
<feature type="transmembrane region" description="Helical" evidence="6">
    <location>
        <begin position="97"/>
        <end position="119"/>
    </location>
</feature>
<dbReference type="InterPro" id="IPR049326">
    <property type="entry name" value="Rhodopsin_dom_fungi"/>
</dbReference>
<dbReference type="Pfam" id="PF20684">
    <property type="entry name" value="Fung_rhodopsin"/>
    <property type="match status" value="1"/>
</dbReference>
<evidence type="ECO:0000256" key="6">
    <source>
        <dbReference type="SAM" id="Phobius"/>
    </source>
</evidence>
<dbReference type="EMBL" id="PVWQ01000009">
    <property type="protein sequence ID" value="RDW72722.1"/>
    <property type="molecule type" value="Genomic_DNA"/>
</dbReference>
<dbReference type="AlphaFoldDB" id="A0A3D8RFA7"/>
<organism evidence="8 9">
    <name type="scientific">Aspergillus mulundensis</name>
    <dbReference type="NCBI Taxonomy" id="1810919"/>
    <lineage>
        <taxon>Eukaryota</taxon>
        <taxon>Fungi</taxon>
        <taxon>Dikarya</taxon>
        <taxon>Ascomycota</taxon>
        <taxon>Pezizomycotina</taxon>
        <taxon>Eurotiomycetes</taxon>
        <taxon>Eurotiomycetidae</taxon>
        <taxon>Eurotiales</taxon>
        <taxon>Aspergillaceae</taxon>
        <taxon>Aspergillus</taxon>
        <taxon>Aspergillus subgen. Nidulantes</taxon>
    </lineage>
</organism>
<dbReference type="InterPro" id="IPR052337">
    <property type="entry name" value="SAT4-like"/>
</dbReference>
<evidence type="ECO:0000256" key="5">
    <source>
        <dbReference type="ARBA" id="ARBA00038359"/>
    </source>
</evidence>